<protein>
    <submittedName>
        <fullName evidence="2">RimJ/RimL family protein N-acetyltransferase</fullName>
    </submittedName>
</protein>
<accession>A0A2N3WL19</accession>
<organism evidence="2 3">
    <name type="scientific">Amycolatopsis echigonensis</name>
    <dbReference type="NCBI Taxonomy" id="2576905"/>
    <lineage>
        <taxon>Bacteria</taxon>
        <taxon>Bacillati</taxon>
        <taxon>Actinomycetota</taxon>
        <taxon>Actinomycetes</taxon>
        <taxon>Pseudonocardiales</taxon>
        <taxon>Pseudonocardiaceae</taxon>
        <taxon>Amycolatopsis</taxon>
    </lineage>
</organism>
<feature type="domain" description="N-acetyltransferase" evidence="1">
    <location>
        <begin position="9"/>
        <end position="177"/>
    </location>
</feature>
<proteinExistence type="predicted"/>
<evidence type="ECO:0000313" key="3">
    <source>
        <dbReference type="Proteomes" id="UP000233750"/>
    </source>
</evidence>
<dbReference type="Proteomes" id="UP000233750">
    <property type="component" value="Unassembled WGS sequence"/>
</dbReference>
<dbReference type="RefSeq" id="WP_101437977.1">
    <property type="nucleotide sequence ID" value="NZ_PJMY01000003.1"/>
</dbReference>
<dbReference type="InterPro" id="IPR000182">
    <property type="entry name" value="GNAT_dom"/>
</dbReference>
<evidence type="ECO:0000259" key="1">
    <source>
        <dbReference type="PROSITE" id="PS51186"/>
    </source>
</evidence>
<dbReference type="PROSITE" id="PS51186">
    <property type="entry name" value="GNAT"/>
    <property type="match status" value="1"/>
</dbReference>
<reference evidence="2 3" key="1">
    <citation type="submission" date="2017-12" db="EMBL/GenBank/DDBJ databases">
        <title>Sequencing the genomes of 1000 Actinobacteria strains.</title>
        <authorList>
            <person name="Klenk H.-P."/>
        </authorList>
    </citation>
    <scope>NUCLEOTIDE SEQUENCE [LARGE SCALE GENOMIC DNA]</scope>
    <source>
        <strain evidence="2 3">DSM 45165</strain>
    </source>
</reference>
<comment type="caution">
    <text evidence="2">The sequence shown here is derived from an EMBL/GenBank/DDBJ whole genome shotgun (WGS) entry which is preliminary data.</text>
</comment>
<keyword evidence="3" id="KW-1185">Reference proteome</keyword>
<sequence>MKVLETDRLLLRRFTEADIEHLVQLDSDPRVMRFLTGEPTPRAEIEQKVLPAILGDYEKGPAGRWAAIERATSEFIGWISLQPPEDGSTTELELGYRLRARAWGRGYATEGARAAIHKGFAELGTQRVWAQTMAVNTPSRRVMERAGLKYVRTFHLHFDDPLPGTEHGEVEYELTREEWTAKNGRFAGHLDGAGRRPAAADEFSVAAGTAERESGARALVSLASARRV</sequence>
<dbReference type="Pfam" id="PF13302">
    <property type="entry name" value="Acetyltransf_3"/>
    <property type="match status" value="1"/>
</dbReference>
<gene>
    <name evidence="2" type="ORF">ATK30_5452</name>
</gene>
<name>A0A2N3WL19_9PSEU</name>
<dbReference type="OrthoDB" id="3533156at2"/>
<dbReference type="SUPFAM" id="SSF55729">
    <property type="entry name" value="Acyl-CoA N-acyltransferases (Nat)"/>
    <property type="match status" value="1"/>
</dbReference>
<dbReference type="AlphaFoldDB" id="A0A2N3WL19"/>
<dbReference type="GO" id="GO:0016747">
    <property type="term" value="F:acyltransferase activity, transferring groups other than amino-acyl groups"/>
    <property type="evidence" value="ECO:0007669"/>
    <property type="project" value="InterPro"/>
</dbReference>
<dbReference type="EMBL" id="PJMY01000003">
    <property type="protein sequence ID" value="PKV94573.1"/>
    <property type="molecule type" value="Genomic_DNA"/>
</dbReference>
<dbReference type="InterPro" id="IPR051531">
    <property type="entry name" value="N-acetyltransferase"/>
</dbReference>
<dbReference type="InterPro" id="IPR016181">
    <property type="entry name" value="Acyl_CoA_acyltransferase"/>
</dbReference>
<dbReference type="PANTHER" id="PTHR43792:SF1">
    <property type="entry name" value="N-ACETYLTRANSFERASE DOMAIN-CONTAINING PROTEIN"/>
    <property type="match status" value="1"/>
</dbReference>
<dbReference type="Gene3D" id="3.40.630.30">
    <property type="match status" value="1"/>
</dbReference>
<evidence type="ECO:0000313" key="2">
    <source>
        <dbReference type="EMBL" id="PKV94573.1"/>
    </source>
</evidence>
<dbReference type="PANTHER" id="PTHR43792">
    <property type="entry name" value="GNAT FAMILY, PUTATIVE (AFU_ORTHOLOGUE AFUA_3G00765)-RELATED-RELATED"/>
    <property type="match status" value="1"/>
</dbReference>